<dbReference type="Pfam" id="PF00936">
    <property type="entry name" value="BMC"/>
    <property type="match status" value="1"/>
</dbReference>
<dbReference type="InterPro" id="IPR044872">
    <property type="entry name" value="CcmK/CsoS1_BMC"/>
</dbReference>
<evidence type="ECO:0000256" key="1">
    <source>
        <dbReference type="ARBA" id="ARBA00024322"/>
    </source>
</evidence>
<evidence type="ECO:0000313" key="6">
    <source>
        <dbReference type="Proteomes" id="UP000003233"/>
    </source>
</evidence>
<gene>
    <name evidence="5" type="ORF">HMPREF0402_00614</name>
</gene>
<evidence type="ECO:0000256" key="3">
    <source>
        <dbReference type="PROSITE-ProRule" id="PRU01278"/>
    </source>
</evidence>
<dbReference type="Gene3D" id="3.30.70.1710">
    <property type="match status" value="1"/>
</dbReference>
<comment type="subcellular location">
    <subcellularLocation>
        <location evidence="1">Bacterial microcompartment</location>
    </subcellularLocation>
</comment>
<sequence length="149" mass="15903">MISSLGLIEVVGLVGAVEAGDTAVKAANVRLLGYELTKGGGMVTVKIEGEVSAVKAAVDAAVMAAEKLTTVVSHLVIARPSEEVAKMIESTEEECQCSCEEAETETPEISEEKTVAEHIVEEKIEVVEVVEEIEAPLKKNKNIKKKIKK</sequence>
<accession>H1PQC1</accession>
<dbReference type="InterPro" id="IPR000249">
    <property type="entry name" value="BMC_dom"/>
</dbReference>
<dbReference type="SMART" id="SM00877">
    <property type="entry name" value="BMC"/>
    <property type="match status" value="1"/>
</dbReference>
<name>H1PQC1_9FUSO</name>
<evidence type="ECO:0000256" key="2">
    <source>
        <dbReference type="ARBA" id="ARBA00024446"/>
    </source>
</evidence>
<dbReference type="PANTHER" id="PTHR33941">
    <property type="entry name" value="PROPANEDIOL UTILIZATION PROTEIN PDUA"/>
    <property type="match status" value="1"/>
</dbReference>
<protein>
    <recommendedName>
        <fullName evidence="4">BMC domain-containing protein</fullName>
    </recommendedName>
</protein>
<dbReference type="GO" id="GO:0031469">
    <property type="term" value="C:bacterial microcompartment"/>
    <property type="evidence" value="ECO:0007669"/>
    <property type="project" value="UniProtKB-SubCell"/>
</dbReference>
<keyword evidence="6" id="KW-1185">Reference proteome</keyword>
<evidence type="ECO:0000313" key="5">
    <source>
        <dbReference type="EMBL" id="EHO83596.2"/>
    </source>
</evidence>
<dbReference type="PANTHER" id="PTHR33941:SF11">
    <property type="entry name" value="BACTERIAL MICROCOMPARTMENT SHELL PROTEIN PDUJ"/>
    <property type="match status" value="1"/>
</dbReference>
<dbReference type="AlphaFoldDB" id="H1PQC1"/>
<dbReference type="CDD" id="cd07045">
    <property type="entry name" value="BMC_CcmK_like"/>
    <property type="match status" value="1"/>
</dbReference>
<keyword evidence="2" id="KW-1283">Bacterial microcompartment</keyword>
<comment type="caution">
    <text evidence="5">The sequence shown here is derived from an EMBL/GenBank/DDBJ whole genome shotgun (WGS) entry which is preliminary data.</text>
</comment>
<feature type="domain" description="BMC" evidence="4">
    <location>
        <begin position="4"/>
        <end position="89"/>
    </location>
</feature>
<dbReference type="EMBL" id="AGWJ02000002">
    <property type="protein sequence ID" value="EHO83596.2"/>
    <property type="molecule type" value="Genomic_DNA"/>
</dbReference>
<organism evidence="5 6">
    <name type="scientific">Fusobacterium ulcerans 12-1B</name>
    <dbReference type="NCBI Taxonomy" id="457404"/>
    <lineage>
        <taxon>Bacteria</taxon>
        <taxon>Fusobacteriati</taxon>
        <taxon>Fusobacteriota</taxon>
        <taxon>Fusobacteriia</taxon>
        <taxon>Fusobacteriales</taxon>
        <taxon>Fusobacteriaceae</taxon>
        <taxon>Fusobacterium</taxon>
    </lineage>
</organism>
<dbReference type="RefSeq" id="WP_016361698.1">
    <property type="nucleotide sequence ID" value="NZ_KE161007.1"/>
</dbReference>
<proteinExistence type="inferred from homology"/>
<comment type="similarity">
    <text evidence="3">Belongs to the bacterial microcompartments protein family.</text>
</comment>
<reference evidence="5 6" key="1">
    <citation type="submission" date="2012-07" db="EMBL/GenBank/DDBJ databases">
        <title>The Genome Sequence of Fusobacterium ulcerans 12_1B.</title>
        <authorList>
            <consortium name="The Broad Institute Genome Sequencing Platform"/>
            <person name="Earl A."/>
            <person name="Ward D."/>
            <person name="Feldgarden M."/>
            <person name="Gevers D."/>
            <person name="Strauss J."/>
            <person name="Ambrose C.E."/>
            <person name="Allen-Vercoe E."/>
            <person name="Walker B."/>
            <person name="Young S.K."/>
            <person name="Zeng Q."/>
            <person name="Gargeya S."/>
            <person name="Fitzgerald M."/>
            <person name="Haas B."/>
            <person name="Abouelleil A."/>
            <person name="Alvarado L."/>
            <person name="Arachchi H.M."/>
            <person name="Berlin A.M."/>
            <person name="Chapman S.B."/>
            <person name="Goldberg J."/>
            <person name="Griggs A."/>
            <person name="Gujja S."/>
            <person name="Hansen M."/>
            <person name="Howarth C."/>
            <person name="Imamovic A."/>
            <person name="Larimer J."/>
            <person name="McCowen C."/>
            <person name="Montmayeur A."/>
            <person name="Murphy C."/>
            <person name="Neiman D."/>
            <person name="Pearson M."/>
            <person name="Priest M."/>
            <person name="Roberts A."/>
            <person name="Saif S."/>
            <person name="Shea T."/>
            <person name="Sisk P."/>
            <person name="Sykes S."/>
            <person name="Wortman J."/>
            <person name="Nusbaum C."/>
            <person name="Birren B."/>
        </authorList>
    </citation>
    <scope>NUCLEOTIDE SEQUENCE [LARGE SCALE GENOMIC DNA]</scope>
    <source>
        <strain evidence="5 6">12_1B</strain>
    </source>
</reference>
<dbReference type="HOGENOM" id="CLU_064903_3_4_0"/>
<dbReference type="InterPro" id="IPR037233">
    <property type="entry name" value="CcmK-like_sf"/>
</dbReference>
<evidence type="ECO:0000259" key="4">
    <source>
        <dbReference type="PROSITE" id="PS51930"/>
    </source>
</evidence>
<dbReference type="InterPro" id="IPR050575">
    <property type="entry name" value="BMC_shell"/>
</dbReference>
<dbReference type="Proteomes" id="UP000003233">
    <property type="component" value="Unassembled WGS sequence"/>
</dbReference>
<dbReference type="SUPFAM" id="SSF143414">
    <property type="entry name" value="CcmK-like"/>
    <property type="match status" value="1"/>
</dbReference>
<dbReference type="PROSITE" id="PS51930">
    <property type="entry name" value="BMC_2"/>
    <property type="match status" value="1"/>
</dbReference>
<dbReference type="PATRIC" id="fig|457404.5.peg.647"/>